<gene>
    <name evidence="1" type="ORF">CDV28_1623</name>
</gene>
<accession>A0A521FYB9</accession>
<protein>
    <submittedName>
        <fullName evidence="1">Uncharacterized protein</fullName>
    </submittedName>
</protein>
<sequence length="99" mass="11044">MMPSKVKRPMSMAIVGQRAAQTPQPLQEAVMVRALRFLNAGGEREQVGGQLQLLAQQRVEIKITHCRIAGFLGCFWSEMRKISPVNSYPPCSGAYFIVH</sequence>
<comment type="caution">
    <text evidence="1">The sequence shown here is derived from an EMBL/GenBank/DDBJ whole genome shotgun (WGS) entry which is preliminary data.</text>
</comment>
<dbReference type="EMBL" id="NQJD01000062">
    <property type="protein sequence ID" value="TAA73759.1"/>
    <property type="molecule type" value="Genomic_DNA"/>
</dbReference>
<evidence type="ECO:0000313" key="1">
    <source>
        <dbReference type="EMBL" id="TAA73759.1"/>
    </source>
</evidence>
<keyword evidence="2" id="KW-1185">Reference proteome</keyword>
<evidence type="ECO:0000313" key="2">
    <source>
        <dbReference type="Proteomes" id="UP000316238"/>
    </source>
</evidence>
<proteinExistence type="predicted"/>
<reference evidence="1" key="1">
    <citation type="submission" date="2017-07" db="EMBL/GenBank/DDBJ databases">
        <title>The cable genome - Insights into the physiology and evolution of filamentous bacteria capable of sulfide oxidation via long distance electron transfer.</title>
        <authorList>
            <person name="Thorup C."/>
            <person name="Bjerg J.T."/>
            <person name="Schreiber L."/>
            <person name="Nielsen L.P."/>
            <person name="Kjeldsen K.U."/>
            <person name="Boesen T."/>
            <person name="Boggild A."/>
            <person name="Meysman F."/>
            <person name="Geelhoed J."/>
            <person name="Schramm A."/>
        </authorList>
    </citation>
    <scope>NUCLEOTIDE SEQUENCE [LARGE SCALE GENOMIC DNA]</scope>
    <source>
        <strain evidence="1">GS</strain>
    </source>
</reference>
<dbReference type="Proteomes" id="UP000316238">
    <property type="component" value="Unassembled WGS sequence"/>
</dbReference>
<organism evidence="1 2">
    <name type="scientific">Candidatus Electronema aureum</name>
    <dbReference type="NCBI Taxonomy" id="2005002"/>
    <lineage>
        <taxon>Bacteria</taxon>
        <taxon>Pseudomonadati</taxon>
        <taxon>Thermodesulfobacteriota</taxon>
        <taxon>Desulfobulbia</taxon>
        <taxon>Desulfobulbales</taxon>
        <taxon>Desulfobulbaceae</taxon>
        <taxon>Candidatus Electronema</taxon>
    </lineage>
</organism>
<name>A0A521FYB9_9BACT</name>
<dbReference type="AlphaFoldDB" id="A0A521FYB9"/>